<feature type="domain" description="SPIN-DOC-like zinc-finger" evidence="2">
    <location>
        <begin position="117"/>
        <end position="152"/>
    </location>
</feature>
<proteinExistence type="predicted"/>
<feature type="region of interest" description="Disordered" evidence="1">
    <location>
        <begin position="1"/>
        <end position="26"/>
    </location>
</feature>
<keyword evidence="4" id="KW-1185">Reference proteome</keyword>
<dbReference type="Proteomes" id="UP000472267">
    <property type="component" value="Chromosome 6"/>
</dbReference>
<protein>
    <recommendedName>
        <fullName evidence="2">SPIN-DOC-like zinc-finger domain-containing protein</fullName>
    </recommendedName>
</protein>
<evidence type="ECO:0000313" key="4">
    <source>
        <dbReference type="Proteomes" id="UP000472267"/>
    </source>
</evidence>
<reference evidence="3" key="2">
    <citation type="submission" date="2025-08" db="UniProtKB">
        <authorList>
            <consortium name="Ensembl"/>
        </authorList>
    </citation>
    <scope>IDENTIFICATION</scope>
</reference>
<reference evidence="3" key="3">
    <citation type="submission" date="2025-09" db="UniProtKB">
        <authorList>
            <consortium name="Ensembl"/>
        </authorList>
    </citation>
    <scope>IDENTIFICATION</scope>
</reference>
<dbReference type="InterPro" id="IPR012337">
    <property type="entry name" value="RNaseH-like_sf"/>
</dbReference>
<evidence type="ECO:0000256" key="1">
    <source>
        <dbReference type="SAM" id="MobiDB-lite"/>
    </source>
</evidence>
<reference evidence="3" key="1">
    <citation type="submission" date="2019-06" db="EMBL/GenBank/DDBJ databases">
        <authorList>
            <consortium name="Wellcome Sanger Institute Data Sharing"/>
        </authorList>
    </citation>
    <scope>NUCLEOTIDE SEQUENCE [LARGE SCALE GENOMIC DNA]</scope>
</reference>
<dbReference type="Ensembl" id="ENSSFAT00005039041.1">
    <property type="protein sequence ID" value="ENSSFAP00005037642.1"/>
    <property type="gene ID" value="ENSSFAG00005018941.1"/>
</dbReference>
<dbReference type="OMA" id="KIAWILA"/>
<dbReference type="AlphaFoldDB" id="A0A672I903"/>
<dbReference type="SUPFAM" id="SSF53098">
    <property type="entry name" value="Ribonuclease H-like"/>
    <property type="match status" value="1"/>
</dbReference>
<sequence>MHTTHLSVRSAPVHTHTHTNKHTCSGSRTQLPLLCYLTSRHTVHFHFTESGFSTTTNCMCHVHLSFSGKQPAKSKSHVLRYDKNNNMACSKKQKVDQENRLFKAEWTDHFCFILPDYVNAKATCLICMQTVAVCKAENIKRHFNTMHSASFTSSYPANSDQRKQKIANMMASYKHSVSTMVKSASAQENATATSLQVEWNLAKATKPFVDAELIKNCAKDMVGEVLNNDEKNKRNIMELLKQVPLSANTTARRVEALAKECFSSLLTDLKTAETISLALDSSSDQTDMEQLSIFVRFFNGKTLQEKLLCLTPLPGRTTREILFNELTQFHEKNSLDVRKMVSVATDGAPWMVGPQKGLVSRLATVNPALLTFHCIIHKAVLCAKLCGEMKVVMDTVTRLVNFLRESSSLQHRLLRSFLEEMSALRAQTAGLHHRARIQAAPPGRRPRSGSEISELKQLNLQLQGRNHTVSDMYEAIGTFQTKLKLGVGDMEKVTLPRLWEHCERQGEKEDAAMTDSVTRLSENFRERFEGSCKLSHDILFFLRQPFTMSADGQWTAEAKRLLPSIDEASLQMEVLEMGTSDVLKAQHKDVTVSDFWITVAVLLLTMFPSTYICQSSFSSMNSIKTQDRNSLSNEHLGQCLRIAATECRLDIRRSAASHRSHFSHWMVSESPALSPKLTIMG</sequence>
<name>A0A672I903_SALFA</name>
<dbReference type="Pfam" id="PF18658">
    <property type="entry name" value="zf-C2H2_12"/>
    <property type="match status" value="1"/>
</dbReference>
<evidence type="ECO:0000259" key="2">
    <source>
        <dbReference type="Pfam" id="PF18658"/>
    </source>
</evidence>
<dbReference type="InterPro" id="IPR040647">
    <property type="entry name" value="SPIN-DOC_Znf-C2H2"/>
</dbReference>
<dbReference type="PANTHER" id="PTHR45913:SF21">
    <property type="entry name" value="DUF4371 DOMAIN-CONTAINING PROTEIN"/>
    <property type="match status" value="1"/>
</dbReference>
<dbReference type="PANTHER" id="PTHR45913">
    <property type="entry name" value="EPM2A-INTERACTING PROTEIN 1"/>
    <property type="match status" value="1"/>
</dbReference>
<evidence type="ECO:0000313" key="3">
    <source>
        <dbReference type="Ensembl" id="ENSSFAP00005037642.1"/>
    </source>
</evidence>
<organism evidence="3 4">
    <name type="scientific">Salarias fasciatus</name>
    <name type="common">Jewelled blenny</name>
    <name type="synonym">Blennius fasciatus</name>
    <dbReference type="NCBI Taxonomy" id="181472"/>
    <lineage>
        <taxon>Eukaryota</taxon>
        <taxon>Metazoa</taxon>
        <taxon>Chordata</taxon>
        <taxon>Craniata</taxon>
        <taxon>Vertebrata</taxon>
        <taxon>Euteleostomi</taxon>
        <taxon>Actinopterygii</taxon>
        <taxon>Neopterygii</taxon>
        <taxon>Teleostei</taxon>
        <taxon>Neoteleostei</taxon>
        <taxon>Acanthomorphata</taxon>
        <taxon>Ovalentaria</taxon>
        <taxon>Blenniimorphae</taxon>
        <taxon>Blenniiformes</taxon>
        <taxon>Blennioidei</taxon>
        <taxon>Blenniidae</taxon>
        <taxon>Salariinae</taxon>
        <taxon>Salarias</taxon>
    </lineage>
</organism>
<accession>A0A672I903</accession>
<dbReference type="InParanoid" id="A0A672I903"/>